<keyword evidence="2" id="KW-0863">Zinc-finger</keyword>
<dbReference type="Pfam" id="PF23121">
    <property type="entry name" value="SPOC_AIPP2"/>
    <property type="match status" value="1"/>
</dbReference>
<evidence type="ECO:0000256" key="2">
    <source>
        <dbReference type="ARBA" id="ARBA00022771"/>
    </source>
</evidence>
<protein>
    <submittedName>
        <fullName evidence="7">RING/FYVE/PHD zinc finger superfamily protein</fullName>
    </submittedName>
</protein>
<sequence>MATVCQKCGDVGYADLLVYCNLCHEAAQHQYCLETIPRVDEDVRWACEGCNFSIVNSKCFKNDQGGDNDFSINPPNVHSHQEGDENLVSNESYVIISDPLCDKDPHVVQCENGPKAWGKTNKRSVRSKQIAKAYNNSSRNVSATFHFFGRFKPNKDDDFTMCDIEKESSLGVFAKRSHFMVHRRKLVLVDEDDDLIEKDTTSQPLDVSKPNARRRKLVLLDEDDFSIDDGIENDSCLAIDHSLECVRHEDRRRKLVLPDESDDSIDANENDTLSKYVVLENVISMDQFLEKDERAVNLVRKLISSNDNDGLNDLEACSLKDLEVGLILVKINREIAEKTKSGEGQIDLLASSLEEANHCSKSNDSMLVLLNQVDKHDGLEASLSHKTNDEMTRKTNCPCDSTKMATSDTTKMASHIVVGDDEQLQKVATMLNVHDSMSLQNEFCNMPARPMNSTCWRGWFKISGRYYGPLIAHWSTKIGEKAWNATRSLPQIVELTMVSRSRAWPKSFDKAPPTDGDIALFFFPQDLRAEKMLDLLLDEVIRCNLMLKVALDEAEMLVLPSVLLPDNYHRFQDKYYLWGVCKRKDSDANAGEVIGIQNTNENSTKQVVPIPLIESEEFQRDMGNEAMHLDGDELQESLCPRDEGGDEEMSGHCGKDGCLELFPMQVEDIALRLKMGDGEMDVDLDLGLRLPFTQ</sequence>
<comment type="caution">
    <text evidence="7">The sequence shown here is derived from an EMBL/GenBank/DDBJ whole genome shotgun (WGS) entry which is preliminary data.</text>
</comment>
<dbReference type="GO" id="GO:0140566">
    <property type="term" value="F:histone reader activity"/>
    <property type="evidence" value="ECO:0007669"/>
    <property type="project" value="InterPro"/>
</dbReference>
<keyword evidence="8" id="KW-1185">Reference proteome</keyword>
<reference evidence="7" key="1">
    <citation type="submission" date="2022-08" db="EMBL/GenBank/DDBJ databases">
        <authorList>
            <person name="Marques A."/>
        </authorList>
    </citation>
    <scope>NUCLEOTIDE SEQUENCE</scope>
    <source>
        <strain evidence="7">RhyPub2mFocal</strain>
        <tissue evidence="7">Leaves</tissue>
    </source>
</reference>
<evidence type="ECO:0000256" key="1">
    <source>
        <dbReference type="ARBA" id="ARBA00022723"/>
    </source>
</evidence>
<evidence type="ECO:0000256" key="5">
    <source>
        <dbReference type="ARBA" id="ARBA00023163"/>
    </source>
</evidence>
<dbReference type="PANTHER" id="PTHR33304:SF49">
    <property type="entry name" value="OS12G0161500 PROTEIN"/>
    <property type="match status" value="1"/>
</dbReference>
<dbReference type="InterPro" id="IPR019786">
    <property type="entry name" value="Zinc_finger_PHD-type_CS"/>
</dbReference>
<dbReference type="InterPro" id="IPR056280">
    <property type="entry name" value="AIPP2-like_SPOC"/>
</dbReference>
<dbReference type="PANTHER" id="PTHR33304">
    <property type="match status" value="1"/>
</dbReference>
<dbReference type="PROSITE" id="PS01359">
    <property type="entry name" value="ZF_PHD_1"/>
    <property type="match status" value="1"/>
</dbReference>
<keyword evidence="1" id="KW-0479">Metal-binding</keyword>
<name>A0AAV8FQP2_9POAL</name>
<dbReference type="SUPFAM" id="SSF57903">
    <property type="entry name" value="FYVE/PHD zinc finger"/>
    <property type="match status" value="1"/>
</dbReference>
<keyword evidence="4" id="KW-0805">Transcription regulation</keyword>
<accession>A0AAV8FQP2</accession>
<feature type="domain" description="Zinc finger PHD-type" evidence="6">
    <location>
        <begin position="4"/>
        <end position="51"/>
    </location>
</feature>
<dbReference type="AlphaFoldDB" id="A0AAV8FQP2"/>
<dbReference type="InterPro" id="IPR013083">
    <property type="entry name" value="Znf_RING/FYVE/PHD"/>
</dbReference>
<evidence type="ECO:0000259" key="6">
    <source>
        <dbReference type="SMART" id="SM00249"/>
    </source>
</evidence>
<dbReference type="Gene3D" id="3.30.40.10">
    <property type="entry name" value="Zinc/RING finger domain, C3HC4 (zinc finger)"/>
    <property type="match status" value="1"/>
</dbReference>
<evidence type="ECO:0000313" key="8">
    <source>
        <dbReference type="Proteomes" id="UP001140206"/>
    </source>
</evidence>
<dbReference type="InterPro" id="IPR001965">
    <property type="entry name" value="Znf_PHD"/>
</dbReference>
<keyword evidence="3" id="KW-0862">Zinc</keyword>
<evidence type="ECO:0000256" key="4">
    <source>
        <dbReference type="ARBA" id="ARBA00023015"/>
    </source>
</evidence>
<gene>
    <name evidence="7" type="ORF">LUZ62_046829</name>
</gene>
<dbReference type="GO" id="GO:0008270">
    <property type="term" value="F:zinc ion binding"/>
    <property type="evidence" value="ECO:0007669"/>
    <property type="project" value="UniProtKB-KW"/>
</dbReference>
<keyword evidence="5" id="KW-0804">Transcription</keyword>
<dbReference type="InterPro" id="IPR049914">
    <property type="entry name" value="PHD1-3/5-6"/>
</dbReference>
<dbReference type="GO" id="GO:0034244">
    <property type="term" value="P:negative regulation of transcription elongation by RNA polymerase II"/>
    <property type="evidence" value="ECO:0007669"/>
    <property type="project" value="InterPro"/>
</dbReference>
<evidence type="ECO:0000313" key="7">
    <source>
        <dbReference type="EMBL" id="KAJ4795583.1"/>
    </source>
</evidence>
<dbReference type="Proteomes" id="UP001140206">
    <property type="component" value="Chromosome 2"/>
</dbReference>
<evidence type="ECO:0000256" key="3">
    <source>
        <dbReference type="ARBA" id="ARBA00022833"/>
    </source>
</evidence>
<proteinExistence type="predicted"/>
<organism evidence="7 8">
    <name type="scientific">Rhynchospora pubera</name>
    <dbReference type="NCBI Taxonomy" id="906938"/>
    <lineage>
        <taxon>Eukaryota</taxon>
        <taxon>Viridiplantae</taxon>
        <taxon>Streptophyta</taxon>
        <taxon>Embryophyta</taxon>
        <taxon>Tracheophyta</taxon>
        <taxon>Spermatophyta</taxon>
        <taxon>Magnoliopsida</taxon>
        <taxon>Liliopsida</taxon>
        <taxon>Poales</taxon>
        <taxon>Cyperaceae</taxon>
        <taxon>Cyperoideae</taxon>
        <taxon>Rhynchosporeae</taxon>
        <taxon>Rhynchospora</taxon>
    </lineage>
</organism>
<dbReference type="EMBL" id="JAMFTS010000002">
    <property type="protein sequence ID" value="KAJ4795583.1"/>
    <property type="molecule type" value="Genomic_DNA"/>
</dbReference>
<dbReference type="InterPro" id="IPR011011">
    <property type="entry name" value="Znf_FYVE_PHD"/>
</dbReference>
<dbReference type="SMART" id="SM00249">
    <property type="entry name" value="PHD"/>
    <property type="match status" value="1"/>
</dbReference>